<evidence type="ECO:0000313" key="2">
    <source>
        <dbReference type="EMBL" id="ADW18700.1"/>
    </source>
</evidence>
<accession>A0A7U3YNM5</accession>
<evidence type="ECO:0000256" key="1">
    <source>
        <dbReference type="SAM" id="MobiDB-lite"/>
    </source>
</evidence>
<dbReference type="Proteomes" id="UP000006365">
    <property type="component" value="Chromosome"/>
</dbReference>
<proteinExistence type="predicted"/>
<organism evidence="2 3">
    <name type="scientific">Desulfobulbus propionicus (strain ATCC 33891 / DSM 2032 / VKM B-1956 / 1pr3)</name>
    <dbReference type="NCBI Taxonomy" id="577650"/>
    <lineage>
        <taxon>Bacteria</taxon>
        <taxon>Pseudomonadati</taxon>
        <taxon>Thermodesulfobacteriota</taxon>
        <taxon>Desulfobulbia</taxon>
        <taxon>Desulfobulbales</taxon>
        <taxon>Desulfobulbaceae</taxon>
        <taxon>Desulfobulbus</taxon>
    </lineage>
</organism>
<reference evidence="2 3" key="1">
    <citation type="journal article" date="2011" name="Stand. Genomic Sci.">
        <title>Complete genome sequence of Desulfobulbus propionicus type strain (1pr3).</title>
        <authorList>
            <person name="Pagani I."/>
            <person name="Lapidus A."/>
            <person name="Nolan M."/>
            <person name="Lucas S."/>
            <person name="Hammon N."/>
            <person name="Deshpande S."/>
            <person name="Cheng J.F."/>
            <person name="Chertkov O."/>
            <person name="Davenport K."/>
            <person name="Tapia R."/>
            <person name="Han C."/>
            <person name="Goodwin L."/>
            <person name="Pitluck S."/>
            <person name="Liolios K."/>
            <person name="Mavromatis K."/>
            <person name="Ivanova N."/>
            <person name="Mikhailova N."/>
            <person name="Pati A."/>
            <person name="Chen A."/>
            <person name="Palaniappan K."/>
            <person name="Land M."/>
            <person name="Hauser L."/>
            <person name="Chang Y.J."/>
            <person name="Jeffries C.D."/>
            <person name="Detter J.C."/>
            <person name="Brambilla E."/>
            <person name="Kannan K.P."/>
            <person name="Djao O.D."/>
            <person name="Rohde M."/>
            <person name="Pukall R."/>
            <person name="Spring S."/>
            <person name="Goker M."/>
            <person name="Sikorski J."/>
            <person name="Woyke T."/>
            <person name="Bristow J."/>
            <person name="Eisen J.A."/>
            <person name="Markowitz V."/>
            <person name="Hugenholtz P."/>
            <person name="Kyrpides N.C."/>
            <person name="Klenk H.P."/>
        </authorList>
    </citation>
    <scope>NUCLEOTIDE SEQUENCE [LARGE SCALE GENOMIC DNA]</scope>
    <source>
        <strain evidence="3">ATCC 33891 / DSM 2032 / 1pr3</strain>
    </source>
</reference>
<gene>
    <name evidence="2" type="ordered locus">Despr_2564</name>
</gene>
<evidence type="ECO:0000313" key="3">
    <source>
        <dbReference type="Proteomes" id="UP000006365"/>
    </source>
</evidence>
<feature type="region of interest" description="Disordered" evidence="1">
    <location>
        <begin position="1117"/>
        <end position="1138"/>
    </location>
</feature>
<dbReference type="RefSeq" id="WP_015725226.1">
    <property type="nucleotide sequence ID" value="NC_014972.1"/>
</dbReference>
<sequence>MNSNRRLKLFAASLAVAALVLFLPRLLLHPAVAPFVLGVVARDFAGKVQVQSCSLGWWQGLRCDNLRYDEPLSGLHLRSPLLLSDKGLLALLLAPAYLGEMTLDQPTIALRASAAGKEQPAPPKPPVAVDGTTAMPWWDRLTLRLKVNGGQVLATGQHGERKIAHDLRLDASLAVGTINYVLDFRAGPEGRVKSQGFVNLPPAGQPLPESLISQSEVDIHQLEIADFLELAAARGKFPRGQGLLNATCRLNVAGIRDAELRGEASLREMALFGGVLGQDRPFLTDLRFTFTGSHHRDEGWRLSALELRSDPLQFQASGHLDQKDVQLTATGSLDLAAMAAQLPHLLSVHQKTTIENGRVDFSLQAAGRPDQLTVKADCGTERLEAVHAGQHIAWDSPLRLNLEAESNQGKILVRTAQARAPFFEAGGSGTLDAFTVQAQADLDRMFAELGKIFALEVRPRGQAAFAASSRLGEDGRYRLESRLDIGGFGFLREQAVLFPEHDLSLRAEIEGPPTWFRDGRMHALRLEATGWPGTFSLQADNIQPEARTIELAEASGPPANCFVKGTADLGRMGAVARGLGGRPLPLGLEGQLSLDASGTWNGQRIVLDRLDGHVAQLLVATEAGPLVREPRVGLGFEGGPLSRGGVALGQLMVADNWQDLNDQERAFLLLDFAAHQLDLRHLRFTSAANVVDFGYSMDNWHDKRSGVSLEVHGDHDASLLAGLAKAGGWIGQGMGVKGRARTSWTRQASDDVVEGDLTVTMAPFALFDGTRNVFTDPRLTLKMRTLGARDGKEEVRIPAFSLHAAPFGLEGTGLIRTQPTARVELQGRLTPHFPALLPLLQPMIGREIVLSGNEPGSFLLSLPLRLPLDLEQLTLDTHLPLARLGFHRIDLRDNALSLECNRGRLRAQLSGPLNGGKVTLRPEWQWKDRRATMTLPPASQVLLGVPLKRSLVEGLLAPMHPLFGALAQVEGTIDLRMEHFFWPVNTAGRQRPTFTVVLGLEKTRLKAKGALRDALLAAGLDRSRLRFQDRELVCDGKNGSVSCAPIRLLAGDSELVVSGGAEANGALSIRLRMPLTEHTARNVGGVVVEEATIETEISGTVSRPVFDRQAFLAAAATRLATEPTPPSNERQTEEPSAP</sequence>
<protein>
    <submittedName>
        <fullName evidence="2">Uncharacterized protein</fullName>
    </submittedName>
</protein>
<dbReference type="KEGG" id="dpr:Despr_2564"/>
<dbReference type="AlphaFoldDB" id="A0A7U3YNM5"/>
<keyword evidence="3" id="KW-1185">Reference proteome</keyword>
<name>A0A7U3YNM5_DESPD</name>
<dbReference type="EMBL" id="CP002364">
    <property type="protein sequence ID" value="ADW18700.1"/>
    <property type="molecule type" value="Genomic_DNA"/>
</dbReference>